<dbReference type="EMBL" id="JAUJEB010000004">
    <property type="protein sequence ID" value="MDN5214369.1"/>
    <property type="molecule type" value="Genomic_DNA"/>
</dbReference>
<dbReference type="RefSeq" id="WP_346759703.1">
    <property type="nucleotide sequence ID" value="NZ_JAUJEB010000004.1"/>
</dbReference>
<keyword evidence="1" id="KW-0812">Transmembrane</keyword>
<protein>
    <recommendedName>
        <fullName evidence="4">Glycosyltransferase RgtA/B/C/D-like domain-containing protein</fullName>
    </recommendedName>
</protein>
<gene>
    <name evidence="2" type="ORF">QQ020_19980</name>
</gene>
<feature type="transmembrane region" description="Helical" evidence="1">
    <location>
        <begin position="348"/>
        <end position="366"/>
    </location>
</feature>
<evidence type="ECO:0000256" key="1">
    <source>
        <dbReference type="SAM" id="Phobius"/>
    </source>
</evidence>
<evidence type="ECO:0008006" key="4">
    <source>
        <dbReference type="Google" id="ProtNLM"/>
    </source>
</evidence>
<feature type="transmembrane region" description="Helical" evidence="1">
    <location>
        <begin position="12"/>
        <end position="31"/>
    </location>
</feature>
<sequence>MSLKSPATGFLTDQMIIVLALFAASALYFYANINGLGLTNDSLRYLNQSIAFAENHSLSEIGFRNVFPFQSLEIVLLSFLGDHSLTVMKYLHVFLLGGTIFIHLIIAFEILSTAKMRIAYAVTLTFSTPLLMVHSFLWTEPLFILLTSFQWYLLWRFFQHKNLKILLLILLISILYCWQRKAGMLFSLGLVLALVRYFSFSGRQILIIFASLLMLILVLYGTIGTVNLIGERPVLSSIPLNFKNYFGALSGWILPLPLNLWLRIGVLIVAIICISYWLWKTIPTMPEPLKAYLSSILIIVLTYFVIRHFYHRPHSDEADRFLAPLYPGVFFLIIFVMEQIILKTDHHIRKLVFSVMLILWLAYPVARTFKNAELWHNRTKNPLLIKGQIQAIHKK</sequence>
<accession>A0ABT8L9D2</accession>
<name>A0ABT8L9D2_9BACT</name>
<reference evidence="2" key="1">
    <citation type="submission" date="2023-06" db="EMBL/GenBank/DDBJ databases">
        <title>Genomic of Agaribacillus aureum.</title>
        <authorList>
            <person name="Wang G."/>
        </authorList>
    </citation>
    <scope>NUCLEOTIDE SEQUENCE</scope>
    <source>
        <strain evidence="2">BMA12</strain>
    </source>
</reference>
<feature type="transmembrane region" description="Helical" evidence="1">
    <location>
        <begin position="322"/>
        <end position="342"/>
    </location>
</feature>
<keyword evidence="3" id="KW-1185">Reference proteome</keyword>
<comment type="caution">
    <text evidence="2">The sequence shown here is derived from an EMBL/GenBank/DDBJ whole genome shotgun (WGS) entry which is preliminary data.</text>
</comment>
<proteinExistence type="predicted"/>
<evidence type="ECO:0000313" key="3">
    <source>
        <dbReference type="Proteomes" id="UP001172083"/>
    </source>
</evidence>
<feature type="transmembrane region" description="Helical" evidence="1">
    <location>
        <begin position="157"/>
        <end position="176"/>
    </location>
</feature>
<keyword evidence="1" id="KW-0472">Membrane</keyword>
<organism evidence="2 3">
    <name type="scientific">Agaribacillus aureus</name>
    <dbReference type="NCBI Taxonomy" id="3051825"/>
    <lineage>
        <taxon>Bacteria</taxon>
        <taxon>Pseudomonadati</taxon>
        <taxon>Bacteroidota</taxon>
        <taxon>Cytophagia</taxon>
        <taxon>Cytophagales</taxon>
        <taxon>Splendidivirgaceae</taxon>
        <taxon>Agaribacillus</taxon>
    </lineage>
</organism>
<feature type="transmembrane region" description="Helical" evidence="1">
    <location>
        <begin position="183"/>
        <end position="199"/>
    </location>
</feature>
<keyword evidence="1" id="KW-1133">Transmembrane helix</keyword>
<feature type="transmembrane region" description="Helical" evidence="1">
    <location>
        <begin position="291"/>
        <end position="310"/>
    </location>
</feature>
<feature type="transmembrane region" description="Helical" evidence="1">
    <location>
        <begin position="205"/>
        <end position="229"/>
    </location>
</feature>
<feature type="transmembrane region" description="Helical" evidence="1">
    <location>
        <begin position="260"/>
        <end position="279"/>
    </location>
</feature>
<evidence type="ECO:0000313" key="2">
    <source>
        <dbReference type="EMBL" id="MDN5214369.1"/>
    </source>
</evidence>
<feature type="transmembrane region" description="Helical" evidence="1">
    <location>
        <begin position="90"/>
        <end position="111"/>
    </location>
</feature>
<dbReference type="Proteomes" id="UP001172083">
    <property type="component" value="Unassembled WGS sequence"/>
</dbReference>